<name>A0A1B1YB75_THEST</name>
<evidence type="ECO:0000313" key="8">
    <source>
        <dbReference type="EMBL" id="ANW98030.1"/>
    </source>
</evidence>
<gene>
    <name evidence="8" type="ORF">CSTERTH_02715</name>
</gene>
<protein>
    <submittedName>
        <fullName evidence="8">Permease</fullName>
    </submittedName>
</protein>
<feature type="transmembrane region" description="Helical" evidence="6">
    <location>
        <begin position="382"/>
        <end position="404"/>
    </location>
</feature>
<dbReference type="EMBL" id="CP014672">
    <property type="protein sequence ID" value="ANW98030.1"/>
    <property type="molecule type" value="Genomic_DNA"/>
</dbReference>
<feature type="transmembrane region" description="Helical" evidence="6">
    <location>
        <begin position="357"/>
        <end position="376"/>
    </location>
</feature>
<organism evidence="8 9">
    <name type="scientific">Thermoclostridium stercorarium subsp. thermolacticum DSM 2910</name>
    <dbReference type="NCBI Taxonomy" id="1121336"/>
    <lineage>
        <taxon>Bacteria</taxon>
        <taxon>Bacillati</taxon>
        <taxon>Bacillota</taxon>
        <taxon>Clostridia</taxon>
        <taxon>Eubacteriales</taxon>
        <taxon>Oscillospiraceae</taxon>
        <taxon>Thermoclostridium</taxon>
    </lineage>
</organism>
<evidence type="ECO:0000256" key="4">
    <source>
        <dbReference type="ARBA" id="ARBA00022989"/>
    </source>
</evidence>
<evidence type="ECO:0000256" key="1">
    <source>
        <dbReference type="ARBA" id="ARBA00004651"/>
    </source>
</evidence>
<evidence type="ECO:0000256" key="2">
    <source>
        <dbReference type="ARBA" id="ARBA00022475"/>
    </source>
</evidence>
<evidence type="ECO:0000256" key="5">
    <source>
        <dbReference type="ARBA" id="ARBA00023136"/>
    </source>
</evidence>
<evidence type="ECO:0000256" key="3">
    <source>
        <dbReference type="ARBA" id="ARBA00022692"/>
    </source>
</evidence>
<dbReference type="AlphaFoldDB" id="A0A1B1YB75"/>
<keyword evidence="2" id="KW-1003">Cell membrane</keyword>
<proteinExistence type="predicted"/>
<feature type="transmembrane region" description="Helical" evidence="6">
    <location>
        <begin position="302"/>
        <end position="325"/>
    </location>
</feature>
<dbReference type="InterPro" id="IPR003838">
    <property type="entry name" value="ABC3_permease_C"/>
</dbReference>
<dbReference type="GO" id="GO:0005886">
    <property type="term" value="C:plasma membrane"/>
    <property type="evidence" value="ECO:0007669"/>
    <property type="project" value="UniProtKB-SubCell"/>
</dbReference>
<evidence type="ECO:0000256" key="6">
    <source>
        <dbReference type="SAM" id="Phobius"/>
    </source>
</evidence>
<sequence>MDMKKLFYVFFTVQLTVFLIIAELLSFYIYVSVPSFNNIKDFSNHNIYRLTDNFLGEKENELFENKIGFQLLSEFNKEISNSPCFEYYEIDTTNIYIPKFEGDEIFVSGYEHGRPQPSAKISADGNSLELSCIKALHLSENVFSDFNIRLESGRMLNSEDFLYEKDSVLPVLLGSSYKGIFKIGDLIDTYNVYGNIRCEVVGFLQKGSSIAISQGRIFYLDRYIILPSFRINRPPQTESEKRAFIYKYLMKNGGIIKSEYDLKTVSEEIARIEKKVGLKNNSYVLIGQKFADSIFNMTVREIIVLLLCFTAVTALLLVISLYALVKVFIEKNINFLAVHLLCGAEKKDLYLIILREFLIPSGCSLILSLLLLEILFGIFDPFIFLTAACISLILVSVTAACSFGKHATIDKLLRREG</sequence>
<keyword evidence="3 6" id="KW-0812">Transmembrane</keyword>
<evidence type="ECO:0000313" key="9">
    <source>
        <dbReference type="Proteomes" id="UP000092971"/>
    </source>
</evidence>
<feature type="domain" description="ABC3 transporter permease C-terminal" evidence="7">
    <location>
        <begin position="308"/>
        <end position="383"/>
    </location>
</feature>
<dbReference type="Proteomes" id="UP000092971">
    <property type="component" value="Chromosome"/>
</dbReference>
<comment type="subcellular location">
    <subcellularLocation>
        <location evidence="1">Cell membrane</location>
        <topology evidence="1">Multi-pass membrane protein</topology>
    </subcellularLocation>
</comment>
<feature type="transmembrane region" description="Helical" evidence="6">
    <location>
        <begin position="7"/>
        <end position="31"/>
    </location>
</feature>
<dbReference type="Pfam" id="PF02687">
    <property type="entry name" value="FtsX"/>
    <property type="match status" value="1"/>
</dbReference>
<accession>A0A1B1YB75</accession>
<reference evidence="8 9" key="1">
    <citation type="submission" date="2016-02" db="EMBL/GenBank/DDBJ databases">
        <title>Comparison of Clostridium stercorarium subspecies using comparative genomics and transcriptomics.</title>
        <authorList>
            <person name="Schellenberg J."/>
            <person name="Thallinger G."/>
            <person name="Levin D.B."/>
            <person name="Zhang X."/>
            <person name="Alvare G."/>
            <person name="Fristensky B."/>
            <person name="Sparling R."/>
        </authorList>
    </citation>
    <scope>NUCLEOTIDE SEQUENCE [LARGE SCALE GENOMIC DNA]</scope>
    <source>
        <strain evidence="8 9">DSM 2910</strain>
    </source>
</reference>
<keyword evidence="4 6" id="KW-1133">Transmembrane helix</keyword>
<evidence type="ECO:0000259" key="7">
    <source>
        <dbReference type="Pfam" id="PF02687"/>
    </source>
</evidence>
<keyword evidence="5 6" id="KW-0472">Membrane</keyword>